<keyword evidence="2" id="KW-1185">Reference proteome</keyword>
<name>A0ABX1TDY7_9PROT</name>
<dbReference type="Proteomes" id="UP000886469">
    <property type="component" value="Unassembled WGS sequence"/>
</dbReference>
<dbReference type="InterPro" id="IPR007460">
    <property type="entry name" value="BrnT_toxin"/>
</dbReference>
<dbReference type="EMBL" id="SPMX01000105">
    <property type="protein sequence ID" value="NMQ07913.1"/>
    <property type="molecule type" value="Genomic_DNA"/>
</dbReference>
<comment type="caution">
    <text evidence="1">The sequence shown here is derived from an EMBL/GenBank/DDBJ whole genome shotgun (WGS) entry which is preliminary data.</text>
</comment>
<dbReference type="RefSeq" id="WP_169072141.1">
    <property type="nucleotide sequence ID" value="NZ_JAZKUC010000002.1"/>
</dbReference>
<evidence type="ECO:0000313" key="1">
    <source>
        <dbReference type="EMBL" id="NMQ07913.1"/>
    </source>
</evidence>
<organism evidence="1 2">
    <name type="scientific">Candidatus Accumulibacter contiguus</name>
    <dbReference type="NCBI Taxonomy" id="2954381"/>
    <lineage>
        <taxon>Bacteria</taxon>
        <taxon>Pseudomonadati</taxon>
        <taxon>Pseudomonadota</taxon>
        <taxon>Betaproteobacteria</taxon>
        <taxon>Candidatus Accumulibacter</taxon>
    </lineage>
</organism>
<reference evidence="1" key="1">
    <citation type="submission" date="2019-03" db="EMBL/GenBank/DDBJ databases">
        <title>Metabolic reconstructions from genomes of highly enriched 'Candidatus Accumulibacter' and 'Candidatus Competibacter' bioreactor populations.</title>
        <authorList>
            <person name="Annavajhala M.K."/>
            <person name="Welles L."/>
            <person name="Abbas B."/>
            <person name="Sorokin D."/>
            <person name="Park H."/>
            <person name="Van Loosdrecht M."/>
            <person name="Chandran K."/>
        </authorList>
    </citation>
    <scope>NUCLEOTIDE SEQUENCE</scope>
    <source>
        <strain evidence="1">SBR_L</strain>
    </source>
</reference>
<accession>A0ABX1TDY7</accession>
<proteinExistence type="predicted"/>
<dbReference type="InterPro" id="IPR038573">
    <property type="entry name" value="BrnT_sf"/>
</dbReference>
<gene>
    <name evidence="1" type="ORF">E4Q08_23105</name>
</gene>
<evidence type="ECO:0000313" key="2">
    <source>
        <dbReference type="Proteomes" id="UP000886469"/>
    </source>
</evidence>
<dbReference type="Gene3D" id="3.10.450.530">
    <property type="entry name" value="Ribonuclease toxin, BrnT, of type II toxin-antitoxin system"/>
    <property type="match status" value="1"/>
</dbReference>
<protein>
    <submittedName>
        <fullName evidence="1">BrnT family toxin</fullName>
    </submittedName>
</protein>
<dbReference type="Pfam" id="PF04365">
    <property type="entry name" value="BrnT_toxin"/>
    <property type="match status" value="1"/>
</dbReference>
<sequence>MITWDELKRKRNLKNHGIDLAEVACVFDAPMVTVEDQREHYGEQRLQSLGWFHDRVVFLVWTERNDGARLISCRYGDKHETRAYFEALDL</sequence>